<dbReference type="InterPro" id="IPR020846">
    <property type="entry name" value="MFS_dom"/>
</dbReference>
<evidence type="ECO:0000256" key="1">
    <source>
        <dbReference type="ARBA" id="ARBA00022692"/>
    </source>
</evidence>
<feature type="transmembrane region" description="Helical" evidence="4">
    <location>
        <begin position="25"/>
        <end position="45"/>
    </location>
</feature>
<feature type="transmembrane region" description="Helical" evidence="4">
    <location>
        <begin position="113"/>
        <end position="134"/>
    </location>
</feature>
<organism evidence="6 7">
    <name type="scientific">Pseudomonas putida</name>
    <name type="common">Arthrobacter siderocapsulatus</name>
    <dbReference type="NCBI Taxonomy" id="303"/>
    <lineage>
        <taxon>Bacteria</taxon>
        <taxon>Pseudomonadati</taxon>
        <taxon>Pseudomonadota</taxon>
        <taxon>Gammaproteobacteria</taxon>
        <taxon>Pseudomonadales</taxon>
        <taxon>Pseudomonadaceae</taxon>
        <taxon>Pseudomonas</taxon>
    </lineage>
</organism>
<feature type="transmembrane region" description="Helical" evidence="4">
    <location>
        <begin position="146"/>
        <end position="167"/>
    </location>
</feature>
<feature type="transmembrane region" description="Helical" evidence="4">
    <location>
        <begin position="272"/>
        <end position="292"/>
    </location>
</feature>
<reference evidence="7" key="1">
    <citation type="submission" date="2019-04" db="EMBL/GenBank/DDBJ databases">
        <title>Genome sequence of Pseudomonas putida 1290, an auxin catabolizing strain.</title>
        <authorList>
            <person name="Laird T.S."/>
            <person name="Leveau J.H.J."/>
        </authorList>
    </citation>
    <scope>NUCLEOTIDE SEQUENCE [LARGE SCALE GENOMIC DNA]</scope>
    <source>
        <strain evidence="7">1290</strain>
    </source>
</reference>
<dbReference type="InterPro" id="IPR050327">
    <property type="entry name" value="Proton-linked_MCT"/>
</dbReference>
<name>A0A4D6XH87_PSEPU</name>
<sequence length="436" mass="45909">METVMKHSKGNLVTTREPTWKLVPLWLIVALIVSSPMIGASVINAHMAEALQMERTLLGAGMSLFVAVMSISAPLVALGFSYFGIRRVAIAGTLLALIGAVLMGTVVNSGAQFIVIYGLVLGLGVGAAGVLPVQTVVASWFRHRRALAVSVVLSAIDFAGIIGSPLFAWLIEQAGDWRAGWWVTICCLLVAGVLILWVIPTNLTPDPHTMEVSPPVVDLHSSGTKVYKTPTPWKVSDAIRTRQFSCLLLYSLTNCIIWVFFLSHGVEHLQDLGYSSTIAASAVSIIVGASLVGNVAAGLLGDRFAPHLLGAIAMLILAAGLALAEAPNGVYALVLFATLFGLGYGATQVCWITTLTNYFGTRAFPVLYGIILAMGAVGGTVGGVGAGAIFDHLHSYASVFPIGITLAVIIALLQLIASPHSIRRARQHSTPSHIGT</sequence>
<keyword evidence="3 4" id="KW-0472">Membrane</keyword>
<evidence type="ECO:0000313" key="6">
    <source>
        <dbReference type="EMBL" id="QCI13511.1"/>
    </source>
</evidence>
<protein>
    <submittedName>
        <fullName evidence="6">MFS transporter</fullName>
    </submittedName>
</protein>
<feature type="transmembrane region" description="Helical" evidence="4">
    <location>
        <begin position="304"/>
        <end position="324"/>
    </location>
</feature>
<evidence type="ECO:0000256" key="2">
    <source>
        <dbReference type="ARBA" id="ARBA00022989"/>
    </source>
</evidence>
<evidence type="ECO:0000256" key="4">
    <source>
        <dbReference type="SAM" id="Phobius"/>
    </source>
</evidence>
<dbReference type="PROSITE" id="PS50850">
    <property type="entry name" value="MFS"/>
    <property type="match status" value="1"/>
</dbReference>
<keyword evidence="1 4" id="KW-0812">Transmembrane</keyword>
<dbReference type="AlphaFoldDB" id="A0A4D6XH87"/>
<dbReference type="Gene3D" id="1.20.1250.20">
    <property type="entry name" value="MFS general substrate transporter like domains"/>
    <property type="match status" value="2"/>
</dbReference>
<dbReference type="InterPro" id="IPR036259">
    <property type="entry name" value="MFS_trans_sf"/>
</dbReference>
<evidence type="ECO:0000259" key="5">
    <source>
        <dbReference type="PROSITE" id="PS50850"/>
    </source>
</evidence>
<dbReference type="Pfam" id="PF07690">
    <property type="entry name" value="MFS_1"/>
    <property type="match status" value="1"/>
</dbReference>
<proteinExistence type="predicted"/>
<dbReference type="SUPFAM" id="SSF103473">
    <property type="entry name" value="MFS general substrate transporter"/>
    <property type="match status" value="1"/>
</dbReference>
<feature type="transmembrane region" description="Helical" evidence="4">
    <location>
        <begin position="330"/>
        <end position="354"/>
    </location>
</feature>
<feature type="transmembrane region" description="Helical" evidence="4">
    <location>
        <begin position="179"/>
        <end position="199"/>
    </location>
</feature>
<feature type="transmembrane region" description="Helical" evidence="4">
    <location>
        <begin position="88"/>
        <end position="107"/>
    </location>
</feature>
<feature type="transmembrane region" description="Helical" evidence="4">
    <location>
        <begin position="247"/>
        <end position="266"/>
    </location>
</feature>
<evidence type="ECO:0000313" key="7">
    <source>
        <dbReference type="Proteomes" id="UP000298551"/>
    </source>
</evidence>
<gene>
    <name evidence="6" type="ORF">E6B08_20075</name>
</gene>
<dbReference type="InterPro" id="IPR011701">
    <property type="entry name" value="MFS"/>
</dbReference>
<dbReference type="PANTHER" id="PTHR11360:SF290">
    <property type="entry name" value="MONOCARBOXYLATE MFS PERMEASE"/>
    <property type="match status" value="1"/>
</dbReference>
<feature type="transmembrane region" description="Helical" evidence="4">
    <location>
        <begin position="396"/>
        <end position="417"/>
    </location>
</feature>
<feature type="transmembrane region" description="Helical" evidence="4">
    <location>
        <begin position="57"/>
        <end position="81"/>
    </location>
</feature>
<dbReference type="OrthoDB" id="146345at2"/>
<feature type="domain" description="Major facilitator superfamily (MFS) profile" evidence="5">
    <location>
        <begin position="1"/>
        <end position="422"/>
    </location>
</feature>
<feature type="transmembrane region" description="Helical" evidence="4">
    <location>
        <begin position="366"/>
        <end position="390"/>
    </location>
</feature>
<accession>A0A4D6XH87</accession>
<dbReference type="EMBL" id="CP039371">
    <property type="protein sequence ID" value="QCI13511.1"/>
    <property type="molecule type" value="Genomic_DNA"/>
</dbReference>
<dbReference type="PANTHER" id="PTHR11360">
    <property type="entry name" value="MONOCARBOXYLATE TRANSPORTER"/>
    <property type="match status" value="1"/>
</dbReference>
<keyword evidence="2 4" id="KW-1133">Transmembrane helix</keyword>
<dbReference type="GO" id="GO:0022857">
    <property type="term" value="F:transmembrane transporter activity"/>
    <property type="evidence" value="ECO:0007669"/>
    <property type="project" value="InterPro"/>
</dbReference>
<dbReference type="Proteomes" id="UP000298551">
    <property type="component" value="Chromosome"/>
</dbReference>
<evidence type="ECO:0000256" key="3">
    <source>
        <dbReference type="ARBA" id="ARBA00023136"/>
    </source>
</evidence>